<dbReference type="GO" id="GO:0045892">
    <property type="term" value="P:negative regulation of DNA-templated transcription"/>
    <property type="evidence" value="ECO:0007669"/>
    <property type="project" value="TreeGrafter"/>
</dbReference>
<keyword evidence="3" id="KW-0965">Cell junction</keyword>
<comment type="subcellular location">
    <subcellularLocation>
        <location evidence="1">Cell junction</location>
        <location evidence="1">Adherens junction</location>
    </subcellularLocation>
</comment>
<dbReference type="Proteomes" id="UP000018936">
    <property type="component" value="Unassembled WGS sequence"/>
</dbReference>
<dbReference type="AlphaFoldDB" id="V8NZN2"/>
<dbReference type="InterPro" id="IPR019359">
    <property type="entry name" value="CCDC85"/>
</dbReference>
<organism evidence="5 6">
    <name type="scientific">Ophiophagus hannah</name>
    <name type="common">King cobra</name>
    <name type="synonym">Naja hannah</name>
    <dbReference type="NCBI Taxonomy" id="8665"/>
    <lineage>
        <taxon>Eukaryota</taxon>
        <taxon>Metazoa</taxon>
        <taxon>Chordata</taxon>
        <taxon>Craniata</taxon>
        <taxon>Vertebrata</taxon>
        <taxon>Euteleostomi</taxon>
        <taxon>Lepidosauria</taxon>
        <taxon>Squamata</taxon>
        <taxon>Bifurcata</taxon>
        <taxon>Unidentata</taxon>
        <taxon>Episquamata</taxon>
        <taxon>Toxicofera</taxon>
        <taxon>Serpentes</taxon>
        <taxon>Colubroidea</taxon>
        <taxon>Elapidae</taxon>
        <taxon>Elapinae</taxon>
        <taxon>Ophiophagus</taxon>
    </lineage>
</organism>
<sequence length="83" mass="9688">MNRQLREHLHKICELKAINGRLQAENHELCNLCCFLDEDQLKAKHLARHWQLSGIMRPKLGLPCHCHLAIIYETLCSGFLKNQ</sequence>
<name>V8NZN2_OPHHA</name>
<dbReference type="PANTHER" id="PTHR13546">
    <property type="entry name" value="RE60986P"/>
    <property type="match status" value="1"/>
</dbReference>
<dbReference type="Pfam" id="PF10226">
    <property type="entry name" value="CCDC85"/>
    <property type="match status" value="1"/>
</dbReference>
<evidence type="ECO:0000313" key="5">
    <source>
        <dbReference type="EMBL" id="ETE67411.1"/>
    </source>
</evidence>
<proteinExistence type="inferred from homology"/>
<dbReference type="GO" id="GO:0005912">
    <property type="term" value="C:adherens junction"/>
    <property type="evidence" value="ECO:0007669"/>
    <property type="project" value="UniProtKB-SubCell"/>
</dbReference>
<dbReference type="PANTHER" id="PTHR13546:SF12">
    <property type="entry name" value="COILED-COIL DOMAIN-CONTAINING PROTEIN 85B"/>
    <property type="match status" value="1"/>
</dbReference>
<dbReference type="EMBL" id="AZIM01001304">
    <property type="protein sequence ID" value="ETE67411.1"/>
    <property type="molecule type" value="Genomic_DNA"/>
</dbReference>
<keyword evidence="4" id="KW-0175">Coiled coil</keyword>
<feature type="non-terminal residue" evidence="5">
    <location>
        <position position="83"/>
    </location>
</feature>
<comment type="similarity">
    <text evidence="2">Belongs to the CCDC85 family.</text>
</comment>
<reference evidence="5 6" key="1">
    <citation type="journal article" date="2013" name="Proc. Natl. Acad. Sci. U.S.A.">
        <title>The king cobra genome reveals dynamic gene evolution and adaptation in the snake venom system.</title>
        <authorList>
            <person name="Vonk F.J."/>
            <person name="Casewell N.R."/>
            <person name="Henkel C.V."/>
            <person name="Heimberg A.M."/>
            <person name="Jansen H.J."/>
            <person name="McCleary R.J."/>
            <person name="Kerkkamp H.M."/>
            <person name="Vos R.A."/>
            <person name="Guerreiro I."/>
            <person name="Calvete J.J."/>
            <person name="Wuster W."/>
            <person name="Woods A.E."/>
            <person name="Logan J.M."/>
            <person name="Harrison R.A."/>
            <person name="Castoe T.A."/>
            <person name="de Koning A.P."/>
            <person name="Pollock D.D."/>
            <person name="Yandell M."/>
            <person name="Calderon D."/>
            <person name="Renjifo C."/>
            <person name="Currier R.B."/>
            <person name="Salgado D."/>
            <person name="Pla D."/>
            <person name="Sanz L."/>
            <person name="Hyder A.S."/>
            <person name="Ribeiro J.M."/>
            <person name="Arntzen J.W."/>
            <person name="van den Thillart G.E."/>
            <person name="Boetzer M."/>
            <person name="Pirovano W."/>
            <person name="Dirks R.P."/>
            <person name="Spaink H.P."/>
            <person name="Duboule D."/>
            <person name="McGlinn E."/>
            <person name="Kini R.M."/>
            <person name="Richardson M.K."/>
        </authorList>
    </citation>
    <scope>NUCLEOTIDE SEQUENCE</scope>
    <source>
        <tissue evidence="5">Blood</tissue>
    </source>
</reference>
<evidence type="ECO:0000256" key="4">
    <source>
        <dbReference type="ARBA" id="ARBA00023054"/>
    </source>
</evidence>
<evidence type="ECO:0000256" key="1">
    <source>
        <dbReference type="ARBA" id="ARBA00004536"/>
    </source>
</evidence>
<accession>V8NZN2</accession>
<dbReference type="OrthoDB" id="10056395at2759"/>
<evidence type="ECO:0000256" key="3">
    <source>
        <dbReference type="ARBA" id="ARBA00022949"/>
    </source>
</evidence>
<feature type="non-terminal residue" evidence="5">
    <location>
        <position position="1"/>
    </location>
</feature>
<evidence type="ECO:0000256" key="2">
    <source>
        <dbReference type="ARBA" id="ARBA00009052"/>
    </source>
</evidence>
<comment type="caution">
    <text evidence="5">The sequence shown here is derived from an EMBL/GenBank/DDBJ whole genome shotgun (WGS) entry which is preliminary data.</text>
</comment>
<keyword evidence="6" id="KW-1185">Reference proteome</keyword>
<gene>
    <name evidence="5" type="primary">CCDC85B</name>
    <name evidence="5" type="ORF">L345_06803</name>
</gene>
<evidence type="ECO:0000313" key="6">
    <source>
        <dbReference type="Proteomes" id="UP000018936"/>
    </source>
</evidence>
<dbReference type="GO" id="GO:0005634">
    <property type="term" value="C:nucleus"/>
    <property type="evidence" value="ECO:0007669"/>
    <property type="project" value="TreeGrafter"/>
</dbReference>
<protein>
    <submittedName>
        <fullName evidence="5">Coiled-coil domain-containing protein 85B</fullName>
    </submittedName>
</protein>